<sequence length="439" mass="49224">MKDILRPMLELFVALPGLLLAYFPVKSYLKQSPRNLAAWLLPLMAGLGVGGGLVCYRLRISTVFVLVGITLLAIVLYTRTLRISLWKSRTIALSICAVFACLNSLSRAVSAAIVLHMQLPPDGPWFCFAACVFYNAVCWVFVLAASYPSTHAVRAMVEDDNFAQTWYVFWVLPLGFILLNLFMIPRYQTTLQTGRVLQGYIVLSIALLVLLLWFNTIFLLMANSLNRNARLQQENQLLSMQQQRYESLKTAIEEARRARHDMRHQLNHISVLAEAGELEDLKSYLAKTVSRIPNLDMCFCENRTADSVVGYYCALAKREDIPFRTKLDLPESLPIDEVDMCLILSNLLENALEASLRTAPARRQIEITAYVHAKRLLLIEVVNAFDGKVNEKNGVFLSSKRKESGIGIQAVNHIAEKNGGTSTFTHQNGAFSAKVMLCG</sequence>
<keyword evidence="1" id="KW-0175">Coiled coil</keyword>
<feature type="coiled-coil region" evidence="1">
    <location>
        <begin position="221"/>
        <end position="265"/>
    </location>
</feature>
<dbReference type="EMBL" id="ADLO01000089">
    <property type="protein sequence ID" value="KGF54361.1"/>
    <property type="molecule type" value="Genomic_DNA"/>
</dbReference>
<organism evidence="4 5">
    <name type="scientific">Flavonifractor plautii 1_3_50AFAA</name>
    <dbReference type="NCBI Taxonomy" id="742738"/>
    <lineage>
        <taxon>Bacteria</taxon>
        <taxon>Bacillati</taxon>
        <taxon>Bacillota</taxon>
        <taxon>Clostridia</taxon>
        <taxon>Eubacteriales</taxon>
        <taxon>Oscillospiraceae</taxon>
        <taxon>Flavonifractor</taxon>
    </lineage>
</organism>
<dbReference type="GO" id="GO:0042802">
    <property type="term" value="F:identical protein binding"/>
    <property type="evidence" value="ECO:0007669"/>
    <property type="project" value="TreeGrafter"/>
</dbReference>
<dbReference type="CDD" id="cd16935">
    <property type="entry name" value="HATPase_AgrC-ComD-like"/>
    <property type="match status" value="1"/>
</dbReference>
<evidence type="ECO:0000256" key="1">
    <source>
        <dbReference type="SAM" id="Coils"/>
    </source>
</evidence>
<feature type="transmembrane region" description="Helical" evidence="2">
    <location>
        <begin position="197"/>
        <end position="222"/>
    </location>
</feature>
<feature type="transmembrane region" description="Helical" evidence="2">
    <location>
        <begin position="60"/>
        <end position="78"/>
    </location>
</feature>
<feature type="transmembrane region" description="Helical" evidence="2">
    <location>
        <begin position="36"/>
        <end position="54"/>
    </location>
</feature>
<keyword evidence="2" id="KW-0812">Transmembrane</keyword>
<accession>A0A096B5Y0</accession>
<dbReference type="PATRIC" id="fig|742738.3.peg.2946"/>
<dbReference type="HOGENOM" id="CLU_020211_14_0_9"/>
<evidence type="ECO:0000256" key="2">
    <source>
        <dbReference type="SAM" id="Phobius"/>
    </source>
</evidence>
<keyword evidence="5" id="KW-1185">Reference proteome</keyword>
<feature type="domain" description="Sensor histidine kinase NatK-like C-terminal" evidence="3">
    <location>
        <begin position="338"/>
        <end position="437"/>
    </location>
</feature>
<feature type="transmembrane region" description="Helical" evidence="2">
    <location>
        <begin position="6"/>
        <end position="24"/>
    </location>
</feature>
<evidence type="ECO:0000313" key="5">
    <source>
        <dbReference type="Proteomes" id="UP000029585"/>
    </source>
</evidence>
<dbReference type="InterPro" id="IPR036890">
    <property type="entry name" value="HATPase_C_sf"/>
</dbReference>
<evidence type="ECO:0000259" key="3">
    <source>
        <dbReference type="Pfam" id="PF14501"/>
    </source>
</evidence>
<dbReference type="InterPro" id="IPR032834">
    <property type="entry name" value="NatK-like_C"/>
</dbReference>
<dbReference type="Pfam" id="PF14501">
    <property type="entry name" value="HATPase_c_5"/>
    <property type="match status" value="1"/>
</dbReference>
<dbReference type="PANTHER" id="PTHR40448">
    <property type="entry name" value="TWO-COMPONENT SENSOR HISTIDINE KINASE"/>
    <property type="match status" value="1"/>
</dbReference>
<dbReference type="SUPFAM" id="SSF55874">
    <property type="entry name" value="ATPase domain of HSP90 chaperone/DNA topoisomerase II/histidine kinase"/>
    <property type="match status" value="1"/>
</dbReference>
<dbReference type="Proteomes" id="UP000029585">
    <property type="component" value="Unassembled WGS sequence"/>
</dbReference>
<name>A0A096B5Y0_FLAPL</name>
<keyword evidence="2" id="KW-1133">Transmembrane helix</keyword>
<dbReference type="PANTHER" id="PTHR40448:SF1">
    <property type="entry name" value="TWO-COMPONENT SENSOR HISTIDINE KINASE"/>
    <property type="match status" value="1"/>
</dbReference>
<dbReference type="eggNOG" id="COG3290">
    <property type="taxonomic scope" value="Bacteria"/>
</dbReference>
<feature type="transmembrane region" description="Helical" evidence="2">
    <location>
        <begin position="123"/>
        <end position="145"/>
    </location>
</feature>
<dbReference type="AlphaFoldDB" id="A0A096B5Y0"/>
<proteinExistence type="predicted"/>
<feature type="transmembrane region" description="Helical" evidence="2">
    <location>
        <begin position="166"/>
        <end position="185"/>
    </location>
</feature>
<gene>
    <name evidence="4" type="ORF">HMPREF9460_02865</name>
</gene>
<protein>
    <recommendedName>
        <fullName evidence="3">Sensor histidine kinase NatK-like C-terminal domain-containing protein</fullName>
    </recommendedName>
</protein>
<evidence type="ECO:0000313" key="4">
    <source>
        <dbReference type="EMBL" id="KGF54361.1"/>
    </source>
</evidence>
<comment type="caution">
    <text evidence="4">The sequence shown here is derived from an EMBL/GenBank/DDBJ whole genome shotgun (WGS) entry which is preliminary data.</text>
</comment>
<reference evidence="4 5" key="1">
    <citation type="submission" date="2011-08" db="EMBL/GenBank/DDBJ databases">
        <title>The Genome Sequence of Clostridium orbiscindens 1_3_50AFAA.</title>
        <authorList>
            <consortium name="The Broad Institute Genome Sequencing Platform"/>
            <person name="Earl A."/>
            <person name="Ward D."/>
            <person name="Feldgarden M."/>
            <person name="Gevers D."/>
            <person name="Daigneault M."/>
            <person name="Strauss J."/>
            <person name="Allen-Vercoe E."/>
            <person name="Young S.K."/>
            <person name="Zeng Q."/>
            <person name="Gargeya S."/>
            <person name="Fitzgerald M."/>
            <person name="Haas B."/>
            <person name="Abouelleil A."/>
            <person name="Alvarado L."/>
            <person name="Arachchi H.M."/>
            <person name="Berlin A."/>
            <person name="Brown A."/>
            <person name="Chapman S.B."/>
            <person name="Chen Z."/>
            <person name="Dunbar C."/>
            <person name="Freedman E."/>
            <person name="Gearin G."/>
            <person name="Gellesch M."/>
            <person name="Goldberg J."/>
            <person name="Griggs A."/>
            <person name="Gujja S."/>
            <person name="Heiman D."/>
            <person name="Howarth C."/>
            <person name="Larson L."/>
            <person name="Lui A."/>
            <person name="MacDonald P.J.P."/>
            <person name="Montmayeur A."/>
            <person name="Murphy C."/>
            <person name="Neiman D."/>
            <person name="Pearson M."/>
            <person name="Priest M."/>
            <person name="Roberts A."/>
            <person name="Saif S."/>
            <person name="Shea T."/>
            <person name="Shenoy N."/>
            <person name="Sisk P."/>
            <person name="Stolte C."/>
            <person name="Sykes S."/>
            <person name="Wortman J."/>
            <person name="Nusbaum C."/>
            <person name="Birren B."/>
        </authorList>
    </citation>
    <scope>NUCLEOTIDE SEQUENCE [LARGE SCALE GENOMIC DNA]</scope>
    <source>
        <strain evidence="4 5">1_3_50AFAA</strain>
    </source>
</reference>
<dbReference type="RefSeq" id="WP_044942101.1">
    <property type="nucleotide sequence ID" value="NZ_KN174164.1"/>
</dbReference>
<dbReference type="Gene3D" id="3.30.565.10">
    <property type="entry name" value="Histidine kinase-like ATPase, C-terminal domain"/>
    <property type="match status" value="1"/>
</dbReference>
<keyword evidence="2" id="KW-0472">Membrane</keyword>
<feature type="transmembrane region" description="Helical" evidence="2">
    <location>
        <begin position="90"/>
        <end position="117"/>
    </location>
</feature>